<organism evidence="2 3">
    <name type="scientific">Polyangium fumosum</name>
    <dbReference type="NCBI Taxonomy" id="889272"/>
    <lineage>
        <taxon>Bacteria</taxon>
        <taxon>Pseudomonadati</taxon>
        <taxon>Myxococcota</taxon>
        <taxon>Polyangia</taxon>
        <taxon>Polyangiales</taxon>
        <taxon>Polyangiaceae</taxon>
        <taxon>Polyangium</taxon>
    </lineage>
</organism>
<dbReference type="Pfam" id="PF01553">
    <property type="entry name" value="Acyltransferase"/>
    <property type="match status" value="1"/>
</dbReference>
<sequence>MRSLDGLFEALDRQIPRELAEIVDTVSPSVNKLGFDKWGFSTATAKRTLYVAAWFYRHYFRVEVHGIDRVPQGRGLLIGNHSSQLAYDGMMVATAMMLDAHPPRAVKAMIEKVFQRLPLVNVWLTRSGQVTGLPENCERLLADDELIMVFPEGARGSGKLWKDRYKLLDFGTGFVRLAMKTRSPITPFAFVGGEEACPAFFDIKPLARAFNIPYFPITPTVLPLPLPARCSIWFGEPMWFEGTGNEEDAEVLPKVEAVKARIAELLDEGRAARKSLYL</sequence>
<evidence type="ECO:0000313" key="3">
    <source>
        <dbReference type="Proteomes" id="UP000309215"/>
    </source>
</evidence>
<dbReference type="EMBL" id="SSMQ01000111">
    <property type="protein sequence ID" value="TKC94167.1"/>
    <property type="molecule type" value="Genomic_DNA"/>
</dbReference>
<gene>
    <name evidence="2" type="ORF">E8A74_48585</name>
</gene>
<dbReference type="OrthoDB" id="5241618at2"/>
<dbReference type="InterPro" id="IPR002123">
    <property type="entry name" value="Plipid/glycerol_acylTrfase"/>
</dbReference>
<name>A0A4U1IJR8_9BACT</name>
<evidence type="ECO:0000259" key="1">
    <source>
        <dbReference type="SMART" id="SM00563"/>
    </source>
</evidence>
<dbReference type="AlphaFoldDB" id="A0A4U1IJR8"/>
<reference evidence="2 3" key="1">
    <citation type="submission" date="2019-04" db="EMBL/GenBank/DDBJ databases">
        <authorList>
            <person name="Li Y."/>
            <person name="Wang J."/>
        </authorList>
    </citation>
    <scope>NUCLEOTIDE SEQUENCE [LARGE SCALE GENOMIC DNA]</scope>
    <source>
        <strain evidence="2 3">DSM 14668</strain>
    </source>
</reference>
<dbReference type="RefSeq" id="WP_136936026.1">
    <property type="nucleotide sequence ID" value="NZ_SSMQ01000111.1"/>
</dbReference>
<keyword evidence="2" id="KW-0012">Acyltransferase</keyword>
<evidence type="ECO:0000313" key="2">
    <source>
        <dbReference type="EMBL" id="TKC94167.1"/>
    </source>
</evidence>
<dbReference type="GO" id="GO:0016020">
    <property type="term" value="C:membrane"/>
    <property type="evidence" value="ECO:0007669"/>
    <property type="project" value="TreeGrafter"/>
</dbReference>
<dbReference type="SUPFAM" id="SSF69593">
    <property type="entry name" value="Glycerol-3-phosphate (1)-acyltransferase"/>
    <property type="match status" value="1"/>
</dbReference>
<feature type="domain" description="Phospholipid/glycerol acyltransferase" evidence="1">
    <location>
        <begin position="75"/>
        <end position="193"/>
    </location>
</feature>
<dbReference type="Proteomes" id="UP000309215">
    <property type="component" value="Unassembled WGS sequence"/>
</dbReference>
<protein>
    <submittedName>
        <fullName evidence="2">Acyltransferase family protein</fullName>
    </submittedName>
</protein>
<dbReference type="GO" id="GO:0016746">
    <property type="term" value="F:acyltransferase activity"/>
    <property type="evidence" value="ECO:0007669"/>
    <property type="project" value="UniProtKB-KW"/>
</dbReference>
<dbReference type="PANTHER" id="PTHR22753:SF14">
    <property type="entry name" value="MONOACYLGLYCEROL_DIACYLGLYCEROL O-ACYLTRANSFERASE"/>
    <property type="match status" value="1"/>
</dbReference>
<dbReference type="CDD" id="cd07987">
    <property type="entry name" value="LPLAT_MGAT-like"/>
    <property type="match status" value="1"/>
</dbReference>
<keyword evidence="3" id="KW-1185">Reference proteome</keyword>
<proteinExistence type="predicted"/>
<keyword evidence="2" id="KW-0808">Transferase</keyword>
<dbReference type="SMART" id="SM00563">
    <property type="entry name" value="PlsC"/>
    <property type="match status" value="1"/>
</dbReference>
<dbReference type="PANTHER" id="PTHR22753">
    <property type="entry name" value="TRANSMEMBRANE PROTEIN 68"/>
    <property type="match status" value="1"/>
</dbReference>
<comment type="caution">
    <text evidence="2">The sequence shown here is derived from an EMBL/GenBank/DDBJ whole genome shotgun (WGS) entry which is preliminary data.</text>
</comment>
<accession>A0A4U1IJR8</accession>